<dbReference type="Proteomes" id="UP000299102">
    <property type="component" value="Unassembled WGS sequence"/>
</dbReference>
<evidence type="ECO:0000313" key="1">
    <source>
        <dbReference type="EMBL" id="GBP06402.1"/>
    </source>
</evidence>
<keyword evidence="2" id="KW-1185">Reference proteome</keyword>
<comment type="caution">
    <text evidence="1">The sequence shown here is derived from an EMBL/GenBank/DDBJ whole genome shotgun (WGS) entry which is preliminary data.</text>
</comment>
<gene>
    <name evidence="1" type="ORF">EVAR_4552_1</name>
</gene>
<evidence type="ECO:0000313" key="2">
    <source>
        <dbReference type="Proteomes" id="UP000299102"/>
    </source>
</evidence>
<organism evidence="1 2">
    <name type="scientific">Eumeta variegata</name>
    <name type="common">Bagworm moth</name>
    <name type="synonym">Eumeta japonica</name>
    <dbReference type="NCBI Taxonomy" id="151549"/>
    <lineage>
        <taxon>Eukaryota</taxon>
        <taxon>Metazoa</taxon>
        <taxon>Ecdysozoa</taxon>
        <taxon>Arthropoda</taxon>
        <taxon>Hexapoda</taxon>
        <taxon>Insecta</taxon>
        <taxon>Pterygota</taxon>
        <taxon>Neoptera</taxon>
        <taxon>Endopterygota</taxon>
        <taxon>Lepidoptera</taxon>
        <taxon>Glossata</taxon>
        <taxon>Ditrysia</taxon>
        <taxon>Tineoidea</taxon>
        <taxon>Psychidae</taxon>
        <taxon>Oiketicinae</taxon>
        <taxon>Eumeta</taxon>
    </lineage>
</organism>
<protein>
    <submittedName>
        <fullName evidence="1">Uncharacterized protein</fullName>
    </submittedName>
</protein>
<reference evidence="1 2" key="1">
    <citation type="journal article" date="2019" name="Commun. Biol.">
        <title>The bagworm genome reveals a unique fibroin gene that provides high tensile strength.</title>
        <authorList>
            <person name="Kono N."/>
            <person name="Nakamura H."/>
            <person name="Ohtoshi R."/>
            <person name="Tomita M."/>
            <person name="Numata K."/>
            <person name="Arakawa K."/>
        </authorList>
    </citation>
    <scope>NUCLEOTIDE SEQUENCE [LARGE SCALE GENOMIC DNA]</scope>
</reference>
<sequence length="84" mass="9321">MLDEHSRCKMIIAAKFHNRSAEKNVAISGLSGRIDTRARLNTDRDNGNESPVAKETVLSLDLDLTKRVLNCELSMTTCDLSMTP</sequence>
<name>A0A4C1SW48_EUMVA</name>
<proteinExistence type="predicted"/>
<dbReference type="EMBL" id="BGZK01000022">
    <property type="protein sequence ID" value="GBP06402.1"/>
    <property type="molecule type" value="Genomic_DNA"/>
</dbReference>
<dbReference type="AlphaFoldDB" id="A0A4C1SW48"/>
<accession>A0A4C1SW48</accession>